<evidence type="ECO:0000256" key="8">
    <source>
        <dbReference type="ARBA" id="ARBA00023274"/>
    </source>
</evidence>
<dbReference type="FunFam" id="1.25.40.10:FF:000512">
    <property type="entry name" value="Signal recognition particle subunit SRP72"/>
    <property type="match status" value="1"/>
</dbReference>
<name>A0A194XH83_MOLSC</name>
<reference evidence="12 13" key="1">
    <citation type="submission" date="2015-10" db="EMBL/GenBank/DDBJ databases">
        <title>Full genome of DAOMC 229536 Phialocephala scopiformis, a fungal endophyte of spruce producing the potent anti-insectan compound rugulosin.</title>
        <authorList>
            <consortium name="DOE Joint Genome Institute"/>
            <person name="Walker A.K."/>
            <person name="Frasz S.L."/>
            <person name="Seifert K.A."/>
            <person name="Miller J.D."/>
            <person name="Mondo S.J."/>
            <person name="Labutti K."/>
            <person name="Lipzen A."/>
            <person name="Dockter R."/>
            <person name="Kennedy M."/>
            <person name="Grigoriev I.V."/>
            <person name="Spatafora J.W."/>
        </authorList>
    </citation>
    <scope>NUCLEOTIDE SEQUENCE [LARGE SCALE GENOMIC DNA]</scope>
    <source>
        <strain evidence="12 13">CBS 120377</strain>
    </source>
</reference>
<dbReference type="GeneID" id="28820357"/>
<evidence type="ECO:0000256" key="9">
    <source>
        <dbReference type="PIRNR" id="PIRNR038922"/>
    </source>
</evidence>
<evidence type="ECO:0000256" key="7">
    <source>
        <dbReference type="ARBA" id="ARBA00023135"/>
    </source>
</evidence>
<dbReference type="STRING" id="149040.A0A194XH83"/>
<dbReference type="Pfam" id="PF08492">
    <property type="entry name" value="SRP72"/>
    <property type="match status" value="1"/>
</dbReference>
<dbReference type="Pfam" id="PF17004">
    <property type="entry name" value="SRP_TPR_like"/>
    <property type="match status" value="1"/>
</dbReference>
<dbReference type="FunCoup" id="A0A194XH83">
    <property type="interactions" value="960"/>
</dbReference>
<comment type="subcellular location">
    <subcellularLocation>
        <location evidence="2 9">Cytoplasm</location>
    </subcellularLocation>
    <subcellularLocation>
        <location evidence="1">Endoplasmic reticulum</location>
    </subcellularLocation>
</comment>
<dbReference type="GO" id="GO:0043022">
    <property type="term" value="F:ribosome binding"/>
    <property type="evidence" value="ECO:0007669"/>
    <property type="project" value="TreeGrafter"/>
</dbReference>
<comment type="function">
    <text evidence="9">Component of the signal recognition particle (SRP) complex, a ribonucleoprotein complex that mediates the cotranslational targeting of secretory and membrane proteins to the endoplasmic reticulum (ER).</text>
</comment>
<evidence type="ECO:0000259" key="11">
    <source>
        <dbReference type="Pfam" id="PF08492"/>
    </source>
</evidence>
<dbReference type="GO" id="GO:0005786">
    <property type="term" value="C:signal recognition particle, endoplasmic reticulum targeting"/>
    <property type="evidence" value="ECO:0007669"/>
    <property type="project" value="UniProtKB-UniRule"/>
</dbReference>
<feature type="compositionally biased region" description="Basic and acidic residues" evidence="10">
    <location>
        <begin position="551"/>
        <end position="564"/>
    </location>
</feature>
<proteinExistence type="inferred from homology"/>
<dbReference type="InterPro" id="IPR031545">
    <property type="entry name" value="SRP72_TPR-like"/>
</dbReference>
<keyword evidence="6" id="KW-0256">Endoplasmic reticulum</keyword>
<feature type="domain" description="Signal recognition particle SRP72 subunit RNA-binding" evidence="11">
    <location>
        <begin position="548"/>
        <end position="600"/>
    </location>
</feature>
<feature type="region of interest" description="Disordered" evidence="10">
    <location>
        <begin position="539"/>
        <end position="653"/>
    </location>
</feature>
<evidence type="ECO:0000256" key="2">
    <source>
        <dbReference type="ARBA" id="ARBA00004496"/>
    </source>
</evidence>
<dbReference type="AlphaFoldDB" id="A0A194XH83"/>
<dbReference type="InParanoid" id="A0A194XH83"/>
<dbReference type="GO" id="GO:0005783">
    <property type="term" value="C:endoplasmic reticulum"/>
    <property type="evidence" value="ECO:0007669"/>
    <property type="project" value="UniProtKB-SubCell"/>
</dbReference>
<dbReference type="InterPro" id="IPR013699">
    <property type="entry name" value="Signal_recog_part_SRP72_RNA-bd"/>
</dbReference>
<protein>
    <recommendedName>
        <fullName evidence="4 9">Signal recognition particle subunit SRP72</fullName>
    </recommendedName>
</protein>
<evidence type="ECO:0000313" key="12">
    <source>
        <dbReference type="EMBL" id="KUJ19132.1"/>
    </source>
</evidence>
<dbReference type="Gene3D" id="1.25.40.10">
    <property type="entry name" value="Tetratricopeptide repeat domain"/>
    <property type="match status" value="1"/>
</dbReference>
<dbReference type="Proteomes" id="UP000070700">
    <property type="component" value="Unassembled WGS sequence"/>
</dbReference>
<dbReference type="PANTHER" id="PTHR14094:SF9">
    <property type="entry name" value="SIGNAL RECOGNITION PARTICLE SUBUNIT SRP72"/>
    <property type="match status" value="1"/>
</dbReference>
<dbReference type="SUPFAM" id="SSF48452">
    <property type="entry name" value="TPR-like"/>
    <property type="match status" value="1"/>
</dbReference>
<organism evidence="12 13">
    <name type="scientific">Mollisia scopiformis</name>
    <name type="common">Conifer needle endophyte fungus</name>
    <name type="synonym">Phialocephala scopiformis</name>
    <dbReference type="NCBI Taxonomy" id="149040"/>
    <lineage>
        <taxon>Eukaryota</taxon>
        <taxon>Fungi</taxon>
        <taxon>Dikarya</taxon>
        <taxon>Ascomycota</taxon>
        <taxon>Pezizomycotina</taxon>
        <taxon>Leotiomycetes</taxon>
        <taxon>Helotiales</taxon>
        <taxon>Mollisiaceae</taxon>
        <taxon>Mollisia</taxon>
    </lineage>
</organism>
<dbReference type="InterPro" id="IPR011990">
    <property type="entry name" value="TPR-like_helical_dom_sf"/>
</dbReference>
<evidence type="ECO:0000256" key="1">
    <source>
        <dbReference type="ARBA" id="ARBA00004240"/>
    </source>
</evidence>
<sequence>MAANPTATLTSLLRGSTIDDHNEFLKAANAALKASKNNPDALHVRVVALLKLDRFDDALRALDDGGDKLAERCVLEKAYALYKTGKLAEAKELVQGSKKRGLQHVAAQVAYRAEKFEDAAHIYKELSANEGPIEGEENDLRINSSATDAQLEWQGNGDKIDPSRKKPSREDLEAFETSYNAACGCIARGDLGAGSVLLKRARDLCEALDELSDEDKQAEVLPIMVQQAYVFTKLGKSEEAEALQKMINIADVPEPPSRVIAQNNALASSTTNDNPFMTQRIFDSVPKLSHGEKFFEHQSSILKRNKYAIDLQSQKYSGVALSTSSVISKSPPTISPFINTLSVVNAAAHAHNETGKASLKAILPLLEKRPNDVGLILVIIQLYILTNNPGPAINLLETFFKRLEESTAPQDQDVRFAPGLVAVLISLYRLSGRKAPIKNELAKAATHWRRKSKPSISLLRAAGTSLLESSNPEDLSTAGEIFTSLRSQDPNDRTAIAGYVASYATTDLSKVSSDLDKLTPVSRLISGIDAEALEEAGIPSFTPNVPASKKRAAETEKEKPAQEPKKRKIKKSKMPKDFEEGKKMDPERWLPLRDRSTYRPKGKKGKKKAADLTQGGVVKEEESLELAGGAGSVKVQQNTGGGGGKAKKKKGKK</sequence>
<feature type="compositionally biased region" description="Basic residues" evidence="10">
    <location>
        <begin position="598"/>
        <end position="607"/>
    </location>
</feature>
<gene>
    <name evidence="12" type="ORF">LY89DRAFT_612640</name>
</gene>
<feature type="compositionally biased region" description="Basic and acidic residues" evidence="10">
    <location>
        <begin position="574"/>
        <end position="597"/>
    </location>
</feature>
<evidence type="ECO:0000256" key="5">
    <source>
        <dbReference type="ARBA" id="ARBA00022490"/>
    </source>
</evidence>
<keyword evidence="7 9" id="KW-0733">Signal recognition particle</keyword>
<keyword evidence="5 9" id="KW-0963">Cytoplasm</keyword>
<dbReference type="EMBL" id="KQ947411">
    <property type="protein sequence ID" value="KUJ19132.1"/>
    <property type="molecule type" value="Genomic_DNA"/>
</dbReference>
<dbReference type="PANTHER" id="PTHR14094">
    <property type="entry name" value="SIGNAL RECOGNITION PARTICLE 72"/>
    <property type="match status" value="1"/>
</dbReference>
<evidence type="ECO:0000256" key="4">
    <source>
        <dbReference type="ARBA" id="ARBA00018350"/>
    </source>
</evidence>
<comment type="similarity">
    <text evidence="3 9">Belongs to the SRP72 family.</text>
</comment>
<accession>A0A194XH83</accession>
<evidence type="ECO:0000313" key="13">
    <source>
        <dbReference type="Proteomes" id="UP000070700"/>
    </source>
</evidence>
<dbReference type="InterPro" id="IPR026270">
    <property type="entry name" value="SRP72"/>
</dbReference>
<evidence type="ECO:0000256" key="6">
    <source>
        <dbReference type="ARBA" id="ARBA00022824"/>
    </source>
</evidence>
<keyword evidence="8 9" id="KW-0687">Ribonucleoprotein</keyword>
<dbReference type="OrthoDB" id="5421607at2759"/>
<evidence type="ECO:0000256" key="3">
    <source>
        <dbReference type="ARBA" id="ARBA00007676"/>
    </source>
</evidence>
<dbReference type="RefSeq" id="XP_018073487.1">
    <property type="nucleotide sequence ID" value="XM_018210631.1"/>
</dbReference>
<dbReference type="KEGG" id="psco:LY89DRAFT_612640"/>
<dbReference type="GO" id="GO:0006614">
    <property type="term" value="P:SRP-dependent cotranslational protein targeting to membrane"/>
    <property type="evidence" value="ECO:0007669"/>
    <property type="project" value="UniProtKB-UniRule"/>
</dbReference>
<evidence type="ECO:0000256" key="10">
    <source>
        <dbReference type="SAM" id="MobiDB-lite"/>
    </source>
</evidence>
<dbReference type="PIRSF" id="PIRSF038922">
    <property type="entry name" value="SRP72"/>
    <property type="match status" value="1"/>
</dbReference>
<dbReference type="GO" id="GO:0008312">
    <property type="term" value="F:7S RNA binding"/>
    <property type="evidence" value="ECO:0007669"/>
    <property type="project" value="InterPro"/>
</dbReference>
<keyword evidence="13" id="KW-1185">Reference proteome</keyword>